<dbReference type="Proteomes" id="UP001596287">
    <property type="component" value="Unassembled WGS sequence"/>
</dbReference>
<dbReference type="PROSITE" id="PS51257">
    <property type="entry name" value="PROKAR_LIPOPROTEIN"/>
    <property type="match status" value="1"/>
</dbReference>
<protein>
    <recommendedName>
        <fullName evidence="3">Lipoprotein</fullName>
    </recommendedName>
</protein>
<sequence length="240" mass="28398">MKTANRIIILLFITLTSCNQRENFNLGEKKNSKAFIVDFDADSVYYRLNVGHENENYYQDEKLNLLYLVTREVYVDDINFGAFNNETSLSKAENYSKENGRNVYLVTKISIKKTDETYEDVWDYKNKIDFNENGYGLFTIKIFLEESCAEYKGNIQSRLHINFKTIDYDDGYKLYTLNYIFENKNWQLVSRERVCTIPNDINREEIGYCIDTINNNCKKFGNKFNLTYEDVFKLSNTECN</sequence>
<accession>A0ABW1PQA2</accession>
<proteinExistence type="predicted"/>
<gene>
    <name evidence="1" type="ORF">ACFPVY_10745</name>
</gene>
<evidence type="ECO:0008006" key="3">
    <source>
        <dbReference type="Google" id="ProtNLM"/>
    </source>
</evidence>
<dbReference type="RefSeq" id="WP_379792001.1">
    <property type="nucleotide sequence ID" value="NZ_JBHSQB010000007.1"/>
</dbReference>
<evidence type="ECO:0000313" key="1">
    <source>
        <dbReference type="EMBL" id="MFC6097121.1"/>
    </source>
</evidence>
<keyword evidence="2" id="KW-1185">Reference proteome</keyword>
<reference evidence="2" key="1">
    <citation type="journal article" date="2019" name="Int. J. Syst. Evol. Microbiol.">
        <title>The Global Catalogue of Microorganisms (GCM) 10K type strain sequencing project: providing services to taxonomists for standard genome sequencing and annotation.</title>
        <authorList>
            <consortium name="The Broad Institute Genomics Platform"/>
            <consortium name="The Broad Institute Genome Sequencing Center for Infectious Disease"/>
            <person name="Wu L."/>
            <person name="Ma J."/>
        </authorList>
    </citation>
    <scope>NUCLEOTIDE SEQUENCE [LARGE SCALE GENOMIC DNA]</scope>
    <source>
        <strain evidence="2">CCUG 49679</strain>
    </source>
</reference>
<name>A0ABW1PQA2_9FLAO</name>
<evidence type="ECO:0000313" key="2">
    <source>
        <dbReference type="Proteomes" id="UP001596287"/>
    </source>
</evidence>
<organism evidence="1 2">
    <name type="scientific">Flavobacterium qiangtangense</name>
    <dbReference type="NCBI Taxonomy" id="1442595"/>
    <lineage>
        <taxon>Bacteria</taxon>
        <taxon>Pseudomonadati</taxon>
        <taxon>Bacteroidota</taxon>
        <taxon>Flavobacteriia</taxon>
        <taxon>Flavobacteriales</taxon>
        <taxon>Flavobacteriaceae</taxon>
        <taxon>Flavobacterium</taxon>
    </lineage>
</organism>
<comment type="caution">
    <text evidence="1">The sequence shown here is derived from an EMBL/GenBank/DDBJ whole genome shotgun (WGS) entry which is preliminary data.</text>
</comment>
<dbReference type="EMBL" id="JBHSQB010000007">
    <property type="protein sequence ID" value="MFC6097121.1"/>
    <property type="molecule type" value="Genomic_DNA"/>
</dbReference>